<keyword evidence="1" id="KW-0678">Repressor</keyword>
<keyword evidence="2" id="KW-0805">Transcription regulation</keyword>
<dbReference type="InterPro" id="IPR046335">
    <property type="entry name" value="LacI/GalR-like_sensor"/>
</dbReference>
<keyword evidence="4" id="KW-0804">Transcription</keyword>
<evidence type="ECO:0000256" key="1">
    <source>
        <dbReference type="ARBA" id="ARBA00022491"/>
    </source>
</evidence>
<dbReference type="SUPFAM" id="SSF53822">
    <property type="entry name" value="Periplasmic binding protein-like I"/>
    <property type="match status" value="1"/>
</dbReference>
<evidence type="ECO:0000256" key="4">
    <source>
        <dbReference type="ARBA" id="ARBA00023163"/>
    </source>
</evidence>
<dbReference type="CDD" id="cd06267">
    <property type="entry name" value="PBP1_LacI_sugar_binding-like"/>
    <property type="match status" value="1"/>
</dbReference>
<dbReference type="Pfam" id="PF00356">
    <property type="entry name" value="LacI"/>
    <property type="match status" value="1"/>
</dbReference>
<evidence type="ECO:0000256" key="3">
    <source>
        <dbReference type="ARBA" id="ARBA00023125"/>
    </source>
</evidence>
<keyword evidence="7" id="KW-1185">Reference proteome</keyword>
<evidence type="ECO:0000256" key="2">
    <source>
        <dbReference type="ARBA" id="ARBA00023015"/>
    </source>
</evidence>
<dbReference type="Pfam" id="PF13377">
    <property type="entry name" value="Peripla_BP_3"/>
    <property type="match status" value="1"/>
</dbReference>
<evidence type="ECO:0000313" key="6">
    <source>
        <dbReference type="EMBL" id="GIN58323.1"/>
    </source>
</evidence>
<reference evidence="6 7" key="1">
    <citation type="submission" date="2021-03" db="EMBL/GenBank/DDBJ databases">
        <title>Antimicrobial resistance genes in bacteria isolated from Japanese honey, and their potential for conferring macrolide and lincosamide resistance in the American foulbrood pathogen Paenibacillus larvae.</title>
        <authorList>
            <person name="Okamoto M."/>
            <person name="Kumagai M."/>
            <person name="Kanamori H."/>
            <person name="Takamatsu D."/>
        </authorList>
    </citation>
    <scope>NUCLEOTIDE SEQUENCE [LARGE SCALE GENOMIC DNA]</scope>
    <source>
        <strain evidence="6 7">J8TS2</strain>
    </source>
</reference>
<dbReference type="Gene3D" id="3.40.50.2300">
    <property type="match status" value="2"/>
</dbReference>
<dbReference type="PANTHER" id="PTHR30146">
    <property type="entry name" value="LACI-RELATED TRANSCRIPTIONAL REPRESSOR"/>
    <property type="match status" value="1"/>
</dbReference>
<evidence type="ECO:0000313" key="7">
    <source>
        <dbReference type="Proteomes" id="UP000679950"/>
    </source>
</evidence>
<dbReference type="CDD" id="cd01392">
    <property type="entry name" value="HTH_LacI"/>
    <property type="match status" value="1"/>
</dbReference>
<dbReference type="InterPro" id="IPR010982">
    <property type="entry name" value="Lambda_DNA-bd_dom_sf"/>
</dbReference>
<sequence length="340" mass="37943">MIAIKKVTIKDVARQANVSISTVSNALNDINVLHPDTKAHILKVAKDLNYIPNLHGKNLKAKNTKTLGLFLRSIKGPYYGTLVDSIANECEKYGYDLSVFITKNESATINNIMGRKVDGAILLNEWLTEDNLDLLENSMIPLVFLDREKIGKYISSVVFSSYKGGEMVARHLLQLGHKKIGYIHGVEDQYDDKERFRGFQNTLEKAGLSVDENNCLYGLFEEETTFNEVKQFIRSGKELPDAFFAANDLSAIGCIKALQSEGYAVPQDITVIGFDDIELSAYFNNGITTVRNPIVKQGVKAVERLLNMITNKDTGKLDKLDGELIIRNSCSSNRRLTSHS</sequence>
<keyword evidence="3" id="KW-0238">DNA-binding</keyword>
<dbReference type="InterPro" id="IPR028082">
    <property type="entry name" value="Peripla_BP_I"/>
</dbReference>
<dbReference type="PROSITE" id="PS00356">
    <property type="entry name" value="HTH_LACI_1"/>
    <property type="match status" value="1"/>
</dbReference>
<protein>
    <submittedName>
        <fullName evidence="6">HTH-type transcriptional repressor PurR</fullName>
    </submittedName>
</protein>
<gene>
    <name evidence="6" type="primary">purR_2</name>
    <name evidence="6" type="ORF">J8TS2_26420</name>
</gene>
<evidence type="ECO:0000259" key="5">
    <source>
        <dbReference type="PROSITE" id="PS50932"/>
    </source>
</evidence>
<accession>A0ABQ4KK48</accession>
<dbReference type="SUPFAM" id="SSF47413">
    <property type="entry name" value="lambda repressor-like DNA-binding domains"/>
    <property type="match status" value="1"/>
</dbReference>
<proteinExistence type="predicted"/>
<dbReference type="Gene3D" id="1.10.260.40">
    <property type="entry name" value="lambda repressor-like DNA-binding domains"/>
    <property type="match status" value="1"/>
</dbReference>
<feature type="domain" description="HTH lacI-type" evidence="5">
    <location>
        <begin position="7"/>
        <end position="61"/>
    </location>
</feature>
<dbReference type="PRINTS" id="PR00036">
    <property type="entry name" value="HTHLACI"/>
</dbReference>
<dbReference type="InterPro" id="IPR000843">
    <property type="entry name" value="HTH_LacI"/>
</dbReference>
<comment type="caution">
    <text evidence="6">The sequence shown here is derived from an EMBL/GenBank/DDBJ whole genome shotgun (WGS) entry which is preliminary data.</text>
</comment>
<dbReference type="PROSITE" id="PS50932">
    <property type="entry name" value="HTH_LACI_2"/>
    <property type="match status" value="1"/>
</dbReference>
<name>A0ABQ4KK48_9BACI</name>
<dbReference type="Proteomes" id="UP000679950">
    <property type="component" value="Unassembled WGS sequence"/>
</dbReference>
<dbReference type="SMART" id="SM00354">
    <property type="entry name" value="HTH_LACI"/>
    <property type="match status" value="1"/>
</dbReference>
<dbReference type="EMBL" id="BORB01000022">
    <property type="protein sequence ID" value="GIN58323.1"/>
    <property type="molecule type" value="Genomic_DNA"/>
</dbReference>
<dbReference type="RefSeq" id="WP_246516863.1">
    <property type="nucleotide sequence ID" value="NZ_BORB01000022.1"/>
</dbReference>
<organism evidence="6 7">
    <name type="scientific">Lederbergia ruris</name>
    <dbReference type="NCBI Taxonomy" id="217495"/>
    <lineage>
        <taxon>Bacteria</taxon>
        <taxon>Bacillati</taxon>
        <taxon>Bacillota</taxon>
        <taxon>Bacilli</taxon>
        <taxon>Bacillales</taxon>
        <taxon>Bacillaceae</taxon>
        <taxon>Lederbergia</taxon>
    </lineage>
</organism>
<dbReference type="PANTHER" id="PTHR30146:SF148">
    <property type="entry name" value="HTH-TYPE TRANSCRIPTIONAL REPRESSOR PURR-RELATED"/>
    <property type="match status" value="1"/>
</dbReference>